<dbReference type="CDD" id="cd00093">
    <property type="entry name" value="HTH_XRE"/>
    <property type="match status" value="1"/>
</dbReference>
<protein>
    <submittedName>
        <fullName evidence="2">Helix-turn-helix transcriptional regulator</fullName>
    </submittedName>
</protein>
<comment type="caution">
    <text evidence="2">The sequence shown here is derived from an EMBL/GenBank/DDBJ whole genome shotgun (WGS) entry which is preliminary data.</text>
</comment>
<feature type="domain" description="HTH cro/C1-type" evidence="1">
    <location>
        <begin position="64"/>
        <end position="93"/>
    </location>
</feature>
<dbReference type="Proteomes" id="UP001279660">
    <property type="component" value="Unassembled WGS sequence"/>
</dbReference>
<dbReference type="EMBL" id="JAWXXV010000001">
    <property type="protein sequence ID" value="MDX5985877.1"/>
    <property type="molecule type" value="Genomic_DNA"/>
</dbReference>
<dbReference type="SUPFAM" id="SSF47413">
    <property type="entry name" value="lambda repressor-like DNA-binding domains"/>
    <property type="match status" value="1"/>
</dbReference>
<reference evidence="2 3" key="1">
    <citation type="submission" date="2023-11" db="EMBL/GenBank/DDBJ databases">
        <title>MicrobeMod: A computational toolkit for identifying prokaryotic methylation and restriction-modification with nanopore sequencing.</title>
        <authorList>
            <person name="Crits-Christoph A."/>
            <person name="Kang S.C."/>
            <person name="Lee H."/>
            <person name="Ostrov N."/>
        </authorList>
    </citation>
    <scope>NUCLEOTIDE SEQUENCE [LARGE SCALE GENOMIC DNA]</scope>
    <source>
        <strain evidence="2 3">ATCC 14820</strain>
    </source>
</reference>
<dbReference type="SMART" id="SM00530">
    <property type="entry name" value="HTH_XRE"/>
    <property type="match status" value="2"/>
</dbReference>
<dbReference type="RefSeq" id="WP_010407215.1">
    <property type="nucleotide sequence ID" value="NZ_JAWXXV010000001.1"/>
</dbReference>
<sequence length="386" mass="41551">MESTIGRSTQSEAKVGQRDLTEIPIDPFRNIVFPNRLREKRRAAGFMKLLRFAAVLPEIPYIRLSKIERGEVVARTDELGRIATALGIAPSDLLIDIDDPGFDLAEWAQPFADGKPIDDDEERFALLLAAAVRARRSLDADLTIADVEQRFGLAQVNLSRVENAAKPWPRWNAAVQSALLRLFGVADEAALRHNVLAAYQDGSLAPFLENVVDPAHRWSRSRSRIASLARELNGLSAAQPSSEARPLPNKRDAHDERALLKPSPAPRARALTVYGAPLPDGLIDFVNTGGTIDAPRDVSDAAFGLRVGRATLGGGLPGHAIVVVDPGRYPVAGGLAAVREGTAWRVVAVTIDRDGVLGGYSVNPAREVPIDGRDATEVAAVVAALF</sequence>
<dbReference type="Gene3D" id="1.10.260.40">
    <property type="entry name" value="lambda repressor-like DNA-binding domains"/>
    <property type="match status" value="1"/>
</dbReference>
<name>A0ABU4PPY6_9SPHN</name>
<evidence type="ECO:0000313" key="3">
    <source>
        <dbReference type="Proteomes" id="UP001279660"/>
    </source>
</evidence>
<gene>
    <name evidence="2" type="ORF">SIL82_16605</name>
</gene>
<evidence type="ECO:0000313" key="2">
    <source>
        <dbReference type="EMBL" id="MDX5985877.1"/>
    </source>
</evidence>
<keyword evidence="3" id="KW-1185">Reference proteome</keyword>
<dbReference type="PROSITE" id="PS50943">
    <property type="entry name" value="HTH_CROC1"/>
    <property type="match status" value="1"/>
</dbReference>
<organism evidence="2 3">
    <name type="scientific">Sphingomonas echinoides</name>
    <dbReference type="NCBI Taxonomy" id="59803"/>
    <lineage>
        <taxon>Bacteria</taxon>
        <taxon>Pseudomonadati</taxon>
        <taxon>Pseudomonadota</taxon>
        <taxon>Alphaproteobacteria</taxon>
        <taxon>Sphingomonadales</taxon>
        <taxon>Sphingomonadaceae</taxon>
        <taxon>Sphingomonas</taxon>
    </lineage>
</organism>
<accession>A0ABU4PPY6</accession>
<dbReference type="InterPro" id="IPR001387">
    <property type="entry name" value="Cro/C1-type_HTH"/>
</dbReference>
<evidence type="ECO:0000259" key="1">
    <source>
        <dbReference type="PROSITE" id="PS50943"/>
    </source>
</evidence>
<proteinExistence type="predicted"/>
<dbReference type="InterPro" id="IPR010982">
    <property type="entry name" value="Lambda_DNA-bd_dom_sf"/>
</dbReference>